<gene>
    <name evidence="7" type="ordered locus">Ppha_2435</name>
</gene>
<dbReference type="OrthoDB" id="4317020at2"/>
<dbReference type="InterPro" id="IPR045851">
    <property type="entry name" value="AMP-bd_C_sf"/>
</dbReference>
<dbReference type="HOGENOM" id="CLU_000022_59_0_10"/>
<dbReference type="CDD" id="cd17630">
    <property type="entry name" value="OSB_MenE-like"/>
    <property type="match status" value="1"/>
</dbReference>
<dbReference type="InterPro" id="IPR025110">
    <property type="entry name" value="AMP-bd_C"/>
</dbReference>
<feature type="domain" description="AMP-binding enzyme C-terminal" evidence="6">
    <location>
        <begin position="384"/>
        <end position="444"/>
    </location>
</feature>
<dbReference type="EMBL" id="CP001110">
    <property type="protein sequence ID" value="ACF44623.1"/>
    <property type="molecule type" value="Genomic_DNA"/>
</dbReference>
<dbReference type="Pfam" id="PF00501">
    <property type="entry name" value="AMP-binding"/>
    <property type="match status" value="1"/>
</dbReference>
<dbReference type="AlphaFoldDB" id="B4SEU7"/>
<dbReference type="SUPFAM" id="SSF56801">
    <property type="entry name" value="Acetyl-CoA synthetase-like"/>
    <property type="match status" value="1"/>
</dbReference>
<dbReference type="KEGG" id="pph:Ppha_2435"/>
<dbReference type="GO" id="GO:0031956">
    <property type="term" value="F:medium-chain fatty acid-CoA ligase activity"/>
    <property type="evidence" value="ECO:0007669"/>
    <property type="project" value="TreeGrafter"/>
</dbReference>
<proteinExistence type="predicted"/>
<evidence type="ECO:0000313" key="8">
    <source>
        <dbReference type="Proteomes" id="UP000002724"/>
    </source>
</evidence>
<keyword evidence="3" id="KW-0547">Nucleotide-binding</keyword>
<dbReference type="InterPro" id="IPR010192">
    <property type="entry name" value="MenE"/>
</dbReference>
<sequence>MDIISRAAERFGNSPAVIMAGKTISFIEYNRRARQIAESLFSRGARRGDIVAIAAPNSPEMTLLLAGVLKAGMIAAPLNERFPEERLRKTVEKLRPRLLVTSSQKSLTDVASSVTVTSLLDEAAESTTPEAVEAPDGMDRPVTIIHTSASSGEAKAVVHSFANHWYNALGSHENLPFGPGDCWLLSLPLCHIGGYSLLFRSLIFGGSLAIAAPGEALDQSLLNFPLLTHLSLVPTQLYRLLADQKSTTLLRKLKAVLLGGSAVPKSLIEEALRQKIHLSISYGSTEMGSQIATSPASLSTIEQNSCKILPYRELRVAQDGELLVKGPCLFQGYLRNGIIQPQTDDEGWFHTADIGTLSEKGEVTVLGRKDNMFISGGENIHPEEIEKALMMIEGIREALVVPIPDKEYGQRPVAFIKTIAGKKTDEQSITEAMHSLIGKLKTPIRYFPAEQWVTLPGSQKIDRGWYRKLASPPSGAPFES</sequence>
<dbReference type="eggNOG" id="COG0318">
    <property type="taxonomic scope" value="Bacteria"/>
</dbReference>
<feature type="domain" description="AMP-dependent synthetase/ligase" evidence="5">
    <location>
        <begin position="6"/>
        <end position="334"/>
    </location>
</feature>
<dbReference type="InterPro" id="IPR000873">
    <property type="entry name" value="AMP-dep_synth/lig_dom"/>
</dbReference>
<dbReference type="NCBIfam" id="TIGR01923">
    <property type="entry name" value="menE"/>
    <property type="match status" value="1"/>
</dbReference>
<keyword evidence="1" id="KW-0474">Menaquinone biosynthesis</keyword>
<dbReference type="GO" id="GO:0006631">
    <property type="term" value="P:fatty acid metabolic process"/>
    <property type="evidence" value="ECO:0007669"/>
    <property type="project" value="TreeGrafter"/>
</dbReference>
<dbReference type="PANTHER" id="PTHR43201:SF32">
    <property type="entry name" value="2-SUCCINYLBENZOATE--COA LIGASE, CHLOROPLASTIC_PEROXISOMAL"/>
    <property type="match status" value="1"/>
</dbReference>
<dbReference type="PANTHER" id="PTHR43201">
    <property type="entry name" value="ACYL-COA SYNTHETASE"/>
    <property type="match status" value="1"/>
</dbReference>
<evidence type="ECO:0000256" key="1">
    <source>
        <dbReference type="ARBA" id="ARBA00022428"/>
    </source>
</evidence>
<dbReference type="GO" id="GO:0009234">
    <property type="term" value="P:menaquinone biosynthetic process"/>
    <property type="evidence" value="ECO:0007669"/>
    <property type="project" value="UniProtKB-KW"/>
</dbReference>
<evidence type="ECO:0000259" key="5">
    <source>
        <dbReference type="Pfam" id="PF00501"/>
    </source>
</evidence>
<organism evidence="7 8">
    <name type="scientific">Pelodictyon phaeoclathratiforme (strain DSM 5477 / BU-1)</name>
    <dbReference type="NCBI Taxonomy" id="324925"/>
    <lineage>
        <taxon>Bacteria</taxon>
        <taxon>Pseudomonadati</taxon>
        <taxon>Chlorobiota</taxon>
        <taxon>Chlorobiia</taxon>
        <taxon>Chlorobiales</taxon>
        <taxon>Chlorobiaceae</taxon>
        <taxon>Chlorobium/Pelodictyon group</taxon>
        <taxon>Pelodictyon</taxon>
    </lineage>
</organism>
<evidence type="ECO:0000256" key="3">
    <source>
        <dbReference type="ARBA" id="ARBA00022741"/>
    </source>
</evidence>
<evidence type="ECO:0000313" key="7">
    <source>
        <dbReference type="EMBL" id="ACF44623.1"/>
    </source>
</evidence>
<protein>
    <submittedName>
        <fullName evidence="7">O-succinylbenzoate-CoA ligase</fullName>
    </submittedName>
</protein>
<dbReference type="STRING" id="324925.Ppha_2435"/>
<dbReference type="GO" id="GO:0008756">
    <property type="term" value="F:o-succinylbenzoate-CoA ligase activity"/>
    <property type="evidence" value="ECO:0007669"/>
    <property type="project" value="InterPro"/>
</dbReference>
<dbReference type="GO" id="GO:0005524">
    <property type="term" value="F:ATP binding"/>
    <property type="evidence" value="ECO:0007669"/>
    <property type="project" value="UniProtKB-KW"/>
</dbReference>
<evidence type="ECO:0000259" key="6">
    <source>
        <dbReference type="Pfam" id="PF13193"/>
    </source>
</evidence>
<keyword evidence="4" id="KW-0067">ATP-binding</keyword>
<accession>B4SEU7</accession>
<dbReference type="Pfam" id="PF13193">
    <property type="entry name" value="AMP-binding_C"/>
    <property type="match status" value="1"/>
</dbReference>
<dbReference type="RefSeq" id="WP_012509097.1">
    <property type="nucleotide sequence ID" value="NC_011060.1"/>
</dbReference>
<dbReference type="InterPro" id="IPR042099">
    <property type="entry name" value="ANL_N_sf"/>
</dbReference>
<dbReference type="Gene3D" id="3.40.50.12780">
    <property type="entry name" value="N-terminal domain of ligase-like"/>
    <property type="match status" value="1"/>
</dbReference>
<dbReference type="Proteomes" id="UP000002724">
    <property type="component" value="Chromosome"/>
</dbReference>
<reference evidence="7 8" key="1">
    <citation type="submission" date="2008-06" db="EMBL/GenBank/DDBJ databases">
        <title>Complete sequence of Pelodictyon phaeoclathratiforme BU-1.</title>
        <authorList>
            <consortium name="US DOE Joint Genome Institute"/>
            <person name="Lucas S."/>
            <person name="Copeland A."/>
            <person name="Lapidus A."/>
            <person name="Glavina del Rio T."/>
            <person name="Dalin E."/>
            <person name="Tice H."/>
            <person name="Bruce D."/>
            <person name="Goodwin L."/>
            <person name="Pitluck S."/>
            <person name="Schmutz J."/>
            <person name="Larimer F."/>
            <person name="Land M."/>
            <person name="Hauser L."/>
            <person name="Kyrpides N."/>
            <person name="Mikhailova N."/>
            <person name="Liu Z."/>
            <person name="Li T."/>
            <person name="Zhao F."/>
            <person name="Overmann J."/>
            <person name="Bryant D.A."/>
            <person name="Richardson P."/>
        </authorList>
    </citation>
    <scope>NUCLEOTIDE SEQUENCE [LARGE SCALE GENOMIC DNA]</scope>
    <source>
        <strain evidence="8">DSM 5477 / BU-1</strain>
    </source>
</reference>
<keyword evidence="2 7" id="KW-0436">Ligase</keyword>
<keyword evidence="8" id="KW-1185">Reference proteome</keyword>
<evidence type="ECO:0000256" key="4">
    <source>
        <dbReference type="ARBA" id="ARBA00022840"/>
    </source>
</evidence>
<dbReference type="Gene3D" id="3.30.300.30">
    <property type="match status" value="1"/>
</dbReference>
<name>B4SEU7_PELPB</name>
<evidence type="ECO:0000256" key="2">
    <source>
        <dbReference type="ARBA" id="ARBA00022598"/>
    </source>
</evidence>